<feature type="transmembrane region" description="Helical" evidence="1">
    <location>
        <begin position="12"/>
        <end position="30"/>
    </location>
</feature>
<feature type="transmembrane region" description="Helical" evidence="1">
    <location>
        <begin position="50"/>
        <end position="68"/>
    </location>
</feature>
<dbReference type="RefSeq" id="WP_110171504.1">
    <property type="nucleotide sequence ID" value="NZ_CP015136.1"/>
</dbReference>
<gene>
    <name evidence="3" type="ORF">LuPra_03012</name>
</gene>
<protein>
    <recommendedName>
        <fullName evidence="2">DUF4126 domain-containing protein</fullName>
    </recommendedName>
</protein>
<feature type="transmembrane region" description="Helical" evidence="1">
    <location>
        <begin position="160"/>
        <end position="181"/>
    </location>
</feature>
<keyword evidence="4" id="KW-1185">Reference proteome</keyword>
<dbReference type="Pfam" id="PF13548">
    <property type="entry name" value="DUF4126"/>
    <property type="match status" value="1"/>
</dbReference>
<dbReference type="InterPro" id="IPR025196">
    <property type="entry name" value="DUF4126"/>
</dbReference>
<keyword evidence="1" id="KW-0812">Transmembrane</keyword>
<feature type="domain" description="DUF4126" evidence="2">
    <location>
        <begin position="10"/>
        <end position="177"/>
    </location>
</feature>
<proteinExistence type="predicted"/>
<dbReference type="Proteomes" id="UP000076079">
    <property type="component" value="Chromosome"/>
</dbReference>
<evidence type="ECO:0000313" key="4">
    <source>
        <dbReference type="Proteomes" id="UP000076079"/>
    </source>
</evidence>
<dbReference type="AlphaFoldDB" id="A0A143PMY0"/>
<reference evidence="4" key="2">
    <citation type="submission" date="2016-04" db="EMBL/GenBank/DDBJ databases">
        <title>First Complete Genome Sequence of a Subdivision 6 Acidobacterium.</title>
        <authorList>
            <person name="Huang S."/>
            <person name="Vieira S."/>
            <person name="Bunk B."/>
            <person name="Riedel T."/>
            <person name="Sproeer C."/>
            <person name="Overmann J."/>
        </authorList>
    </citation>
    <scope>NUCLEOTIDE SEQUENCE [LARGE SCALE GENOMIC DNA]</scope>
    <source>
        <strain evidence="4">DSM 100886 HEG_-6_39</strain>
    </source>
</reference>
<dbReference type="EMBL" id="CP015136">
    <property type="protein sequence ID" value="AMY09786.1"/>
    <property type="molecule type" value="Genomic_DNA"/>
</dbReference>
<reference evidence="3 4" key="1">
    <citation type="journal article" date="2016" name="Genome Announc.">
        <title>First Complete Genome Sequence of a Subdivision 6 Acidobacterium Strain.</title>
        <authorList>
            <person name="Huang S."/>
            <person name="Vieira S."/>
            <person name="Bunk B."/>
            <person name="Riedel T."/>
            <person name="Sproer C."/>
            <person name="Overmann J."/>
        </authorList>
    </citation>
    <scope>NUCLEOTIDE SEQUENCE [LARGE SCALE GENOMIC DNA]</scope>
    <source>
        <strain evidence="4">DSM 100886 HEG_-6_39</strain>
    </source>
</reference>
<sequence length="201" mass="21489">MDLLLTLGRTLGFSMAAGVNLYATVGILGLASRYGWVSLPEQFKVFDHDVVIYSALALFVIEFVADKIPWIDTLWDGVHTAIRPLGGALIAVSTLGEASPALQGLVALLGGGLAASSHLTKAGTRVTVNASPEPFSNWMLSLFEDAFVFALAGLALKFPLIALAVVIVAFVVCIAVLTYVVRTLRRVFARRRQSLFGEQPA</sequence>
<organism evidence="3 4">
    <name type="scientific">Luteitalea pratensis</name>
    <dbReference type="NCBI Taxonomy" id="1855912"/>
    <lineage>
        <taxon>Bacteria</taxon>
        <taxon>Pseudomonadati</taxon>
        <taxon>Acidobacteriota</taxon>
        <taxon>Vicinamibacteria</taxon>
        <taxon>Vicinamibacterales</taxon>
        <taxon>Vicinamibacteraceae</taxon>
        <taxon>Luteitalea</taxon>
    </lineage>
</organism>
<name>A0A143PMY0_LUTPR</name>
<evidence type="ECO:0000256" key="1">
    <source>
        <dbReference type="SAM" id="Phobius"/>
    </source>
</evidence>
<dbReference type="KEGG" id="abac:LuPra_03012"/>
<keyword evidence="1" id="KW-1133">Transmembrane helix</keyword>
<keyword evidence="1" id="KW-0472">Membrane</keyword>
<evidence type="ECO:0000313" key="3">
    <source>
        <dbReference type="EMBL" id="AMY09786.1"/>
    </source>
</evidence>
<dbReference type="STRING" id="1855912.LuPra_03012"/>
<dbReference type="OrthoDB" id="181455at2"/>
<accession>A0A143PMY0</accession>
<evidence type="ECO:0000259" key="2">
    <source>
        <dbReference type="Pfam" id="PF13548"/>
    </source>
</evidence>
<dbReference type="PATRIC" id="fig|1813736.3.peg.3210"/>